<dbReference type="EMBL" id="JYDC01000125">
    <property type="protein sequence ID" value="KZL35551.1"/>
    <property type="molecule type" value="Genomic_DNA"/>
</dbReference>
<evidence type="ECO:0000313" key="1">
    <source>
        <dbReference type="EMBL" id="KZL35551.1"/>
    </source>
</evidence>
<comment type="caution">
    <text evidence="1">The sequence shown here is derived from an EMBL/GenBank/DDBJ whole genome shotgun (WGS) entry which is preliminary data.</text>
</comment>
<reference evidence="1 2" key="1">
    <citation type="submission" date="2015-02" db="EMBL/GenBank/DDBJ databases">
        <title>Draft genome sequence of Lactobacillus collinoides CUPV2371 isolated from a natural cider, the first genome sequence of a strain of this species.</title>
        <authorList>
            <person name="Puertas A.I."/>
            <person name="Spano G."/>
            <person name="Capozzi V."/>
            <person name="Lamontanara A."/>
            <person name="Orru L."/>
            <person name="Duenas M.T."/>
        </authorList>
    </citation>
    <scope>NUCLEOTIDE SEQUENCE [LARGE SCALE GENOMIC DNA]</scope>
    <source>
        <strain evidence="1 2">237</strain>
    </source>
</reference>
<dbReference type="PATRIC" id="fig|33960.6.peg.561"/>
<organism evidence="1 2">
    <name type="scientific">Secundilactobacillus collinoides</name>
    <name type="common">Lactobacillus collinoides</name>
    <dbReference type="NCBI Taxonomy" id="33960"/>
    <lineage>
        <taxon>Bacteria</taxon>
        <taxon>Bacillati</taxon>
        <taxon>Bacillota</taxon>
        <taxon>Bacilli</taxon>
        <taxon>Lactobacillales</taxon>
        <taxon>Lactobacillaceae</taxon>
        <taxon>Secundilactobacillus</taxon>
    </lineage>
</organism>
<dbReference type="Proteomes" id="UP000076480">
    <property type="component" value="Unassembled WGS sequence"/>
</dbReference>
<gene>
    <name evidence="1" type="ORF">TY91_16715</name>
</gene>
<evidence type="ECO:0000313" key="2">
    <source>
        <dbReference type="Proteomes" id="UP000076480"/>
    </source>
</evidence>
<proteinExistence type="predicted"/>
<sequence length="85" mass="9678">MVEPSQRQRVPEALLLQSDIFLAKFVFTWFLKKLSSSKIDQFQEETGGQKVVSHSKHKARQIKTPIWNFGLACLMCPVGSCLLQV</sequence>
<dbReference type="AlphaFoldDB" id="A0A166FKT5"/>
<protein>
    <submittedName>
        <fullName evidence="1">Uncharacterized protein</fullName>
    </submittedName>
</protein>
<keyword evidence="2" id="KW-1185">Reference proteome</keyword>
<accession>A0A166FKT5</accession>
<name>A0A166FKT5_SECCO</name>